<reference evidence="2" key="1">
    <citation type="submission" date="2021-03" db="EMBL/GenBank/DDBJ databases">
        <title>Revisited historic fungal species revealed as producer of novel bioactive compounds through whole genome sequencing and comparative genomics.</title>
        <authorList>
            <person name="Vignolle G.A."/>
            <person name="Hochenegger N."/>
            <person name="Mach R.L."/>
            <person name="Mach-Aigner A.R."/>
            <person name="Javad Rahimi M."/>
            <person name="Salim K.A."/>
            <person name="Chan C.M."/>
            <person name="Lim L.B.L."/>
            <person name="Cai F."/>
            <person name="Druzhinina I.S."/>
            <person name="U'Ren J.M."/>
            <person name="Derntl C."/>
        </authorList>
    </citation>
    <scope>NUCLEOTIDE SEQUENCE</scope>
    <source>
        <strain evidence="2">TUCIM 5799</strain>
    </source>
</reference>
<gene>
    <name evidence="2" type="ORF">JX265_010891</name>
</gene>
<evidence type="ECO:0000256" key="1">
    <source>
        <dbReference type="SAM" id="MobiDB-lite"/>
    </source>
</evidence>
<keyword evidence="3" id="KW-1185">Reference proteome</keyword>
<name>A0A9Q0AI35_9PEZI</name>
<feature type="compositionally biased region" description="Basic and acidic residues" evidence="1">
    <location>
        <begin position="167"/>
        <end position="177"/>
    </location>
</feature>
<comment type="caution">
    <text evidence="2">The sequence shown here is derived from an EMBL/GenBank/DDBJ whole genome shotgun (WGS) entry which is preliminary data.</text>
</comment>
<feature type="region of interest" description="Disordered" evidence="1">
    <location>
        <begin position="167"/>
        <end position="215"/>
    </location>
</feature>
<dbReference type="AlphaFoldDB" id="A0A9Q0AI35"/>
<sequence length="215" mass="24089">MDHGPVQGKGDHDPQESVNASSSGSTSRTPQYGNREWWVVVLNSSKRGVEKYDVKVKEDTGSTVNWIHPHVIERCKLDSLVEACEARDFQDMNGRIFSCEQRASITWFGRGRITFQEIFFVSSKKAPIQMVLGDEFVTKYGRASEICADAPRTGDARMYVATKLTKEERDKMKENSAAHKQKSAEVIARSQEKASRSHGGETKNKGNSSEKKRAS</sequence>
<accession>A0A9Q0AI35</accession>
<feature type="compositionally biased region" description="Basic and acidic residues" evidence="1">
    <location>
        <begin position="190"/>
        <end position="215"/>
    </location>
</feature>
<feature type="compositionally biased region" description="Basic and acidic residues" evidence="1">
    <location>
        <begin position="1"/>
        <end position="15"/>
    </location>
</feature>
<dbReference type="EMBL" id="JAFIMR010000037">
    <property type="protein sequence ID" value="KAI1858223.1"/>
    <property type="molecule type" value="Genomic_DNA"/>
</dbReference>
<dbReference type="Proteomes" id="UP000829685">
    <property type="component" value="Unassembled WGS sequence"/>
</dbReference>
<evidence type="ECO:0000313" key="2">
    <source>
        <dbReference type="EMBL" id="KAI1858223.1"/>
    </source>
</evidence>
<organism evidence="2 3">
    <name type="scientific">Neoarthrinium moseri</name>
    <dbReference type="NCBI Taxonomy" id="1658444"/>
    <lineage>
        <taxon>Eukaryota</taxon>
        <taxon>Fungi</taxon>
        <taxon>Dikarya</taxon>
        <taxon>Ascomycota</taxon>
        <taxon>Pezizomycotina</taxon>
        <taxon>Sordariomycetes</taxon>
        <taxon>Xylariomycetidae</taxon>
        <taxon>Amphisphaeriales</taxon>
        <taxon>Apiosporaceae</taxon>
        <taxon>Neoarthrinium</taxon>
    </lineage>
</organism>
<feature type="region of interest" description="Disordered" evidence="1">
    <location>
        <begin position="1"/>
        <end position="30"/>
    </location>
</feature>
<protein>
    <submittedName>
        <fullName evidence="2">Uncharacterized protein</fullName>
    </submittedName>
</protein>
<proteinExistence type="predicted"/>
<feature type="compositionally biased region" description="Polar residues" evidence="1">
    <location>
        <begin position="16"/>
        <end position="30"/>
    </location>
</feature>
<evidence type="ECO:0000313" key="3">
    <source>
        <dbReference type="Proteomes" id="UP000829685"/>
    </source>
</evidence>